<evidence type="ECO:0000256" key="5">
    <source>
        <dbReference type="ARBA" id="ARBA00023097"/>
    </source>
</evidence>
<keyword evidence="3" id="KW-0285">Flavoprotein</keyword>
<dbReference type="EMBL" id="JBHTOC010000012">
    <property type="protein sequence ID" value="MFD1430346.1"/>
    <property type="molecule type" value="Genomic_DNA"/>
</dbReference>
<dbReference type="RefSeq" id="WP_203637107.1">
    <property type="nucleotide sequence ID" value="NZ_BOLS01000010.1"/>
</dbReference>
<evidence type="ECO:0000256" key="2">
    <source>
        <dbReference type="ARBA" id="ARBA00009130"/>
    </source>
</evidence>
<dbReference type="Pfam" id="PF02852">
    <property type="entry name" value="Pyr_redox_dim"/>
    <property type="match status" value="1"/>
</dbReference>
<keyword evidence="4" id="KW-0274">FAD</keyword>
<dbReference type="InterPro" id="IPR001763">
    <property type="entry name" value="Rhodanese-like_dom"/>
</dbReference>
<evidence type="ECO:0000313" key="8">
    <source>
        <dbReference type="Proteomes" id="UP001597196"/>
    </source>
</evidence>
<gene>
    <name evidence="7" type="ORF">ACFQ4P_08805</name>
</gene>
<dbReference type="InterPro" id="IPR016156">
    <property type="entry name" value="FAD/NAD-linked_Rdtase_dimer_sf"/>
</dbReference>
<dbReference type="InterPro" id="IPR050260">
    <property type="entry name" value="FAD-bd_OxRdtase"/>
</dbReference>
<keyword evidence="5" id="KW-0558">Oxidation</keyword>
<dbReference type="PRINTS" id="PR00368">
    <property type="entry name" value="FADPNR"/>
</dbReference>
<dbReference type="Gene3D" id="3.50.50.60">
    <property type="entry name" value="FAD/NAD(P)-binding domain"/>
    <property type="match status" value="2"/>
</dbReference>
<accession>A0ABW4CKV4</accession>
<dbReference type="CDD" id="cd00158">
    <property type="entry name" value="RHOD"/>
    <property type="match status" value="1"/>
</dbReference>
<proteinExistence type="inferred from homology"/>
<dbReference type="PROSITE" id="PS50206">
    <property type="entry name" value="RHODANESE_3"/>
    <property type="match status" value="1"/>
</dbReference>
<keyword evidence="8" id="KW-1185">Reference proteome</keyword>
<evidence type="ECO:0000259" key="6">
    <source>
        <dbReference type="PROSITE" id="PS50206"/>
    </source>
</evidence>
<comment type="cofactor">
    <cofactor evidence="1">
        <name>FAD</name>
        <dbReference type="ChEBI" id="CHEBI:57692"/>
    </cofactor>
</comment>
<dbReference type="SUPFAM" id="SSF51905">
    <property type="entry name" value="FAD/NAD(P)-binding domain"/>
    <property type="match status" value="2"/>
</dbReference>
<reference evidence="8" key="1">
    <citation type="journal article" date="2019" name="Int. J. Syst. Evol. Microbiol.">
        <title>The Global Catalogue of Microorganisms (GCM) 10K type strain sequencing project: providing services to taxonomists for standard genome sequencing and annotation.</title>
        <authorList>
            <consortium name="The Broad Institute Genomics Platform"/>
            <consortium name="The Broad Institute Genome Sequencing Center for Infectious Disease"/>
            <person name="Wu L."/>
            <person name="Ma J."/>
        </authorList>
    </citation>
    <scope>NUCLEOTIDE SEQUENCE [LARGE SCALE GENOMIC DNA]</scope>
    <source>
        <strain evidence="8">CCM 8980</strain>
    </source>
</reference>
<dbReference type="InterPro" id="IPR023753">
    <property type="entry name" value="FAD/NAD-binding_dom"/>
</dbReference>
<dbReference type="SUPFAM" id="SSF55424">
    <property type="entry name" value="FAD/NAD-linked reductases, dimerisation (C-terminal) domain"/>
    <property type="match status" value="1"/>
</dbReference>
<dbReference type="SMART" id="SM00450">
    <property type="entry name" value="RHOD"/>
    <property type="match status" value="1"/>
</dbReference>
<dbReference type="InterPro" id="IPR004099">
    <property type="entry name" value="Pyr_nucl-diS_OxRdtase_dimer"/>
</dbReference>
<dbReference type="SUPFAM" id="SSF52821">
    <property type="entry name" value="Rhodanese/Cell cycle control phosphatase"/>
    <property type="match status" value="1"/>
</dbReference>
<dbReference type="PRINTS" id="PR00411">
    <property type="entry name" value="PNDRDTASEI"/>
</dbReference>
<sequence>MAKKIVIVGGVAGGASVAARVRRLDEEAEITMFEKGPNVSFSNCSLPYHLSGMIEDADNIVLMDPDQFKNQYNIDARINSEVIDADPLAKTVSVKNVNTGELTTVEYDELVLSPGAEPVMPSCIKGIDRDNVFSVRNVVDIKKIATYLEVNHVSDVAVIGGGFIGLEVAENLAQTERHISLIEAADHVLATIDNDFAQLVHKTLYDHGVDVVLKDGLAEITADHIVLGSGRTVDAQAVIVAIGVKPETALATKIGCKIGLTGGISVDQHFQTSLPHVYAVGDAIELTHRITREKTRLALAFPAQMEARDAVDHMYGRPVQNRGVIGSQAIHIFDLNVASTGLTETTCRRLGIDYRSVTIIPKDKVGIMPNARPLHMKLVFGYPSGEVLGAQAIGESGVDKQIDIVATMITMHGYVEDLTHLEVCYSPWFSTAKNAVNMAALVAENILNGEYKQVPVTDVRKLVEKDSFIIDAREPDEFAEGHIISAINIPLSQFRRRLDEIPADKPVYVHCLSGQRSYNMVRALNNLGYDNVVNISGSFLELCEYEYFEDQVSGRKPIVTNYRFDLL</sequence>
<dbReference type="InterPro" id="IPR036873">
    <property type="entry name" value="Rhodanese-like_dom_sf"/>
</dbReference>
<comment type="caution">
    <text evidence="7">The sequence shown here is derived from an EMBL/GenBank/DDBJ whole genome shotgun (WGS) entry which is preliminary data.</text>
</comment>
<dbReference type="Proteomes" id="UP001597196">
    <property type="component" value="Unassembled WGS sequence"/>
</dbReference>
<dbReference type="Pfam" id="PF00581">
    <property type="entry name" value="Rhodanese"/>
    <property type="match status" value="1"/>
</dbReference>
<dbReference type="InterPro" id="IPR036188">
    <property type="entry name" value="FAD/NAD-bd_sf"/>
</dbReference>
<dbReference type="PANTHER" id="PTHR43429">
    <property type="entry name" value="PYRIDINE NUCLEOTIDE-DISULFIDE OXIDOREDUCTASE DOMAIN-CONTAINING"/>
    <property type="match status" value="1"/>
</dbReference>
<comment type="similarity">
    <text evidence="2">Belongs to the class-III pyridine nucleotide-disulfide oxidoreductase family.</text>
</comment>
<protein>
    <submittedName>
        <fullName evidence="7">FAD-dependent oxidoreductase</fullName>
    </submittedName>
</protein>
<evidence type="ECO:0000256" key="3">
    <source>
        <dbReference type="ARBA" id="ARBA00022630"/>
    </source>
</evidence>
<organism evidence="7 8">
    <name type="scientific">Lacticaseibacillus mingshuiensis</name>
    <dbReference type="NCBI Taxonomy" id="2799574"/>
    <lineage>
        <taxon>Bacteria</taxon>
        <taxon>Bacillati</taxon>
        <taxon>Bacillota</taxon>
        <taxon>Bacilli</taxon>
        <taxon>Lactobacillales</taxon>
        <taxon>Lactobacillaceae</taxon>
        <taxon>Lacticaseibacillus</taxon>
    </lineage>
</organism>
<evidence type="ECO:0000256" key="4">
    <source>
        <dbReference type="ARBA" id="ARBA00022827"/>
    </source>
</evidence>
<evidence type="ECO:0000256" key="1">
    <source>
        <dbReference type="ARBA" id="ARBA00001974"/>
    </source>
</evidence>
<dbReference type="Gene3D" id="3.40.250.10">
    <property type="entry name" value="Rhodanese-like domain"/>
    <property type="match status" value="1"/>
</dbReference>
<name>A0ABW4CKV4_9LACO</name>
<dbReference type="Pfam" id="PF07992">
    <property type="entry name" value="Pyr_redox_2"/>
    <property type="match status" value="1"/>
</dbReference>
<evidence type="ECO:0000313" key="7">
    <source>
        <dbReference type="EMBL" id="MFD1430346.1"/>
    </source>
</evidence>
<feature type="domain" description="Rhodanese" evidence="6">
    <location>
        <begin position="463"/>
        <end position="544"/>
    </location>
</feature>